<feature type="domain" description="Outer membrane protein assembly factor BamE" evidence="5">
    <location>
        <begin position="31"/>
        <end position="99"/>
    </location>
</feature>
<dbReference type="InterPro" id="IPR037873">
    <property type="entry name" value="BamE-like"/>
</dbReference>
<evidence type="ECO:0000256" key="4">
    <source>
        <dbReference type="HAMAP-Rule" id="MF_00925"/>
    </source>
</evidence>
<evidence type="ECO:0000259" key="5">
    <source>
        <dbReference type="Pfam" id="PF04355"/>
    </source>
</evidence>
<dbReference type="GO" id="GO:0043165">
    <property type="term" value="P:Gram-negative-bacterium-type cell outer membrane assembly"/>
    <property type="evidence" value="ECO:0007669"/>
    <property type="project" value="UniProtKB-UniRule"/>
</dbReference>
<reference evidence="6 7" key="1">
    <citation type="journal article" date="2009" name="J. Bacteriol.">
        <title>Draft genome sequence of the extremely acidophilic bacterium Acidithiobacillus caldus ATCC 51756 reveals metabolic versatility in the genus Acidithiobacillus.</title>
        <authorList>
            <person name="Valdes J."/>
            <person name="Quatrini R."/>
            <person name="Hallberg K."/>
            <person name="Dopson M."/>
            <person name="Valenzuela P.D."/>
            <person name="Holmes D.S."/>
        </authorList>
    </citation>
    <scope>NUCLEOTIDE SEQUENCE [LARGE SCALE GENOMIC DNA]</scope>
    <source>
        <strain evidence="7">ATCC 51756 / DSM 8584 / KU</strain>
    </source>
</reference>
<dbReference type="HAMAP" id="MF_00925">
    <property type="entry name" value="OM_assembly_BamE"/>
    <property type="match status" value="1"/>
</dbReference>
<name>A0A059ZXW9_ACICK</name>
<sequence length="113" mass="12792">MRSLSRLVILIALSALLLDACSIYRVAVQQGNVITQKELAKVHPGMDKLEVRTALGSPMLQDPWHPDQWTYVYSYKPAYGRTEVRQIQLQFKDDRLQSISGDVKAEDPHTPQG</sequence>
<comment type="similarity">
    <text evidence="4">Belongs to the BamE family.</text>
</comment>
<accession>A0A059ZXW9</accession>
<dbReference type="GO" id="GO:0051205">
    <property type="term" value="P:protein insertion into membrane"/>
    <property type="evidence" value="ECO:0007669"/>
    <property type="project" value="UniProtKB-UniRule"/>
</dbReference>
<organism evidence="6 7">
    <name type="scientific">Acidithiobacillus caldus (strain ATCC 51756 / DSM 8584 / KU)</name>
    <dbReference type="NCBI Taxonomy" id="637389"/>
    <lineage>
        <taxon>Bacteria</taxon>
        <taxon>Pseudomonadati</taxon>
        <taxon>Pseudomonadota</taxon>
        <taxon>Acidithiobacillia</taxon>
        <taxon>Acidithiobacillales</taxon>
        <taxon>Acidithiobacillaceae</taxon>
        <taxon>Acidithiobacillus</taxon>
    </lineage>
</organism>
<evidence type="ECO:0000256" key="3">
    <source>
        <dbReference type="ARBA" id="ARBA00023237"/>
    </source>
</evidence>
<dbReference type="GeneID" id="92932500"/>
<dbReference type="eggNOG" id="COG2913">
    <property type="taxonomic scope" value="Bacteria"/>
</dbReference>
<dbReference type="Gene3D" id="3.30.1450.10">
    <property type="match status" value="1"/>
</dbReference>
<dbReference type="HOGENOM" id="CLU_083835_3_1_6"/>
<dbReference type="KEGG" id="acz:Acaty_c2434"/>
<gene>
    <name evidence="4" type="primary">bamE</name>
    <name evidence="6" type="ORF">Acaty_c2434</name>
</gene>
<protein>
    <recommendedName>
        <fullName evidence="4">Outer membrane protein assembly factor BamE</fullName>
    </recommendedName>
</protein>
<dbReference type="RefSeq" id="WP_004869021.1">
    <property type="nucleotide sequence ID" value="NZ_CP005986.1"/>
</dbReference>
<dbReference type="Pfam" id="PF04355">
    <property type="entry name" value="BamE"/>
    <property type="match status" value="1"/>
</dbReference>
<keyword evidence="6" id="KW-0449">Lipoprotein</keyword>
<evidence type="ECO:0000256" key="1">
    <source>
        <dbReference type="ARBA" id="ARBA00022729"/>
    </source>
</evidence>
<dbReference type="InterPro" id="IPR026592">
    <property type="entry name" value="BamE"/>
</dbReference>
<dbReference type="PANTHER" id="PTHR37482">
    <property type="entry name" value="OUTER MEMBRANE PROTEIN ASSEMBLY FACTOR BAME"/>
    <property type="match status" value="1"/>
</dbReference>
<dbReference type="EMBL" id="CP005986">
    <property type="protein sequence ID" value="AIA56278.1"/>
    <property type="molecule type" value="Genomic_DNA"/>
</dbReference>
<dbReference type="AlphaFoldDB" id="A0A059ZXW9"/>
<comment type="function">
    <text evidence="4">Part of the outer membrane protein assembly complex, which is involved in assembly and insertion of beta-barrel proteins into the outer membrane.</text>
</comment>
<evidence type="ECO:0000313" key="7">
    <source>
        <dbReference type="Proteomes" id="UP000005522"/>
    </source>
</evidence>
<dbReference type="GO" id="GO:0030674">
    <property type="term" value="F:protein-macromolecule adaptor activity"/>
    <property type="evidence" value="ECO:0007669"/>
    <property type="project" value="TreeGrafter"/>
</dbReference>
<comment type="subcellular location">
    <subcellularLocation>
        <location evidence="4">Cell outer membrane</location>
    </subcellularLocation>
</comment>
<proteinExistence type="inferred from homology"/>
<dbReference type="GO" id="GO:1990063">
    <property type="term" value="C:Bam protein complex"/>
    <property type="evidence" value="ECO:0007669"/>
    <property type="project" value="TreeGrafter"/>
</dbReference>
<comment type="subunit">
    <text evidence="4">Part of the Bam complex.</text>
</comment>
<dbReference type="Proteomes" id="UP000005522">
    <property type="component" value="Chromosome"/>
</dbReference>
<evidence type="ECO:0000313" key="6">
    <source>
        <dbReference type="EMBL" id="AIA56278.1"/>
    </source>
</evidence>
<keyword evidence="1 4" id="KW-0732">Signal</keyword>
<keyword evidence="2 4" id="KW-0472">Membrane</keyword>
<dbReference type="PANTHER" id="PTHR37482:SF1">
    <property type="entry name" value="OUTER MEMBRANE PROTEIN ASSEMBLY FACTOR BAME"/>
    <property type="match status" value="1"/>
</dbReference>
<dbReference type="InterPro" id="IPR007450">
    <property type="entry name" value="BamE_dom"/>
</dbReference>
<keyword evidence="3 4" id="KW-0998">Cell outer membrane</keyword>
<evidence type="ECO:0000256" key="2">
    <source>
        <dbReference type="ARBA" id="ARBA00023136"/>
    </source>
</evidence>